<evidence type="ECO:0000256" key="2">
    <source>
        <dbReference type="ARBA" id="ARBA00023136"/>
    </source>
</evidence>
<dbReference type="GO" id="GO:0019867">
    <property type="term" value="C:outer membrane"/>
    <property type="evidence" value="ECO:0007669"/>
    <property type="project" value="InterPro"/>
</dbReference>
<dbReference type="InterPro" id="IPR034746">
    <property type="entry name" value="POTRA"/>
</dbReference>
<comment type="caution">
    <text evidence="5">The sequence shown here is derived from an EMBL/GenBank/DDBJ whole genome shotgun (WGS) entry which is preliminary data.</text>
</comment>
<dbReference type="GO" id="GO:0046819">
    <property type="term" value="P:protein secretion by the type V secretion system"/>
    <property type="evidence" value="ECO:0007669"/>
    <property type="project" value="TreeGrafter"/>
</dbReference>
<dbReference type="Gene3D" id="3.10.20.310">
    <property type="entry name" value="membrane protein fhac"/>
    <property type="match status" value="5"/>
</dbReference>
<dbReference type="Pfam" id="PF07244">
    <property type="entry name" value="POTRA"/>
    <property type="match status" value="3"/>
</dbReference>
<dbReference type="GO" id="GO:0008320">
    <property type="term" value="F:protein transmembrane transporter activity"/>
    <property type="evidence" value="ECO:0007669"/>
    <property type="project" value="TreeGrafter"/>
</dbReference>
<proteinExistence type="predicted"/>
<feature type="domain" description="POTRA" evidence="4">
    <location>
        <begin position="325"/>
        <end position="398"/>
    </location>
</feature>
<dbReference type="InterPro" id="IPR000184">
    <property type="entry name" value="Bac_surfAg_D15"/>
</dbReference>
<dbReference type="InterPro" id="IPR010827">
    <property type="entry name" value="BamA/TamA_POTRA"/>
</dbReference>
<dbReference type="Pfam" id="PF08479">
    <property type="entry name" value="POTRA_2"/>
    <property type="match status" value="1"/>
</dbReference>
<comment type="subcellular location">
    <subcellularLocation>
        <location evidence="1">Membrane</location>
    </subcellularLocation>
</comment>
<keyword evidence="6" id="KW-1185">Reference proteome</keyword>
<dbReference type="PANTHER" id="PTHR34597">
    <property type="entry name" value="SLR1661 PROTEIN"/>
    <property type="match status" value="1"/>
</dbReference>
<keyword evidence="3" id="KW-0732">Signal</keyword>
<dbReference type="GO" id="GO:0098046">
    <property type="term" value="C:type V protein secretion system complex"/>
    <property type="evidence" value="ECO:0007669"/>
    <property type="project" value="TreeGrafter"/>
</dbReference>
<evidence type="ECO:0000313" key="6">
    <source>
        <dbReference type="Proteomes" id="UP000600547"/>
    </source>
</evidence>
<reference evidence="6" key="1">
    <citation type="journal article" date="2019" name="Int. J. Syst. Evol. Microbiol.">
        <title>The Global Catalogue of Microorganisms (GCM) 10K type strain sequencing project: providing services to taxonomists for standard genome sequencing and annotation.</title>
        <authorList>
            <consortium name="The Broad Institute Genomics Platform"/>
            <consortium name="The Broad Institute Genome Sequencing Center for Infectious Disease"/>
            <person name="Wu L."/>
            <person name="Ma J."/>
        </authorList>
    </citation>
    <scope>NUCLEOTIDE SEQUENCE [LARGE SCALE GENOMIC DNA]</scope>
    <source>
        <strain evidence="6">JCM 31047</strain>
    </source>
</reference>
<evidence type="ECO:0000256" key="3">
    <source>
        <dbReference type="SAM" id="SignalP"/>
    </source>
</evidence>
<name>A0A8H9L3V4_9DEIO</name>
<dbReference type="RefSeq" id="WP_110830779.1">
    <property type="nucleotide sequence ID" value="NZ_BMQG01000001.1"/>
</dbReference>
<dbReference type="AlphaFoldDB" id="A0A8H9L3V4"/>
<keyword evidence="2" id="KW-0472">Membrane</keyword>
<gene>
    <name evidence="5" type="ORF">GCM10008956_02030</name>
</gene>
<protein>
    <submittedName>
        <fullName evidence="5">Outer membrane protein</fullName>
    </submittedName>
</protein>
<dbReference type="Proteomes" id="UP000600547">
    <property type="component" value="Unassembled WGS sequence"/>
</dbReference>
<dbReference type="PROSITE" id="PS51779">
    <property type="entry name" value="POTRA"/>
    <property type="match status" value="3"/>
</dbReference>
<feature type="signal peptide" evidence="3">
    <location>
        <begin position="1"/>
        <end position="19"/>
    </location>
</feature>
<feature type="chain" id="PRO_5034473754" evidence="3">
    <location>
        <begin position="20"/>
        <end position="863"/>
    </location>
</feature>
<evidence type="ECO:0000259" key="4">
    <source>
        <dbReference type="PROSITE" id="PS51779"/>
    </source>
</evidence>
<dbReference type="Gene3D" id="2.40.160.50">
    <property type="entry name" value="membrane protein fhac: a member of the omp85/tpsb transporter family"/>
    <property type="match status" value="1"/>
</dbReference>
<accession>A0A8H9L3V4</accession>
<dbReference type="EMBL" id="BMQG01000001">
    <property type="protein sequence ID" value="GGM29615.1"/>
    <property type="molecule type" value="Genomic_DNA"/>
</dbReference>
<dbReference type="InterPro" id="IPR013686">
    <property type="entry name" value="Polypept-transport_assoc_ShlB"/>
</dbReference>
<feature type="domain" description="POTRA" evidence="4">
    <location>
        <begin position="178"/>
        <end position="254"/>
    </location>
</feature>
<dbReference type="Pfam" id="PF01103">
    <property type="entry name" value="Omp85"/>
    <property type="match status" value="1"/>
</dbReference>
<feature type="domain" description="POTRA" evidence="4">
    <location>
        <begin position="23"/>
        <end position="94"/>
    </location>
</feature>
<dbReference type="InterPro" id="IPR051544">
    <property type="entry name" value="TPS_OM_transporter"/>
</dbReference>
<sequence>MRHPLTLAVTVLLAAPAVAQTAGTVQDVTVVGTSDLLANFIRATLSTQTGTPLSSVNLRQVEQEVVATGYFKSAVAELRSVGGKDTLVITVVPNATIKDVTITGLTFLPADGFKKSVADLLNIAPGATLNNQRIEEAKTALAQNFEQEGYPFAPSISADVKAAADGTVTVNFVVDETAPVSRVEVSGVTLLPATQITGIFKPLYDAKRFTPDAYYGAVQQLQQAYDDAGYVQAGVDVQSSTLEGGVLKIKVIEGRVTAINLDDLGNPQVTLQTQAGQPVSLSKLQADVRTLSNQTGKPVGFAIQADPQNPAQVTVLFGSAGVETGPVKAVAIQGNTLIPTATLQAALKTKVGDVYSPQLAQQDFLALRDAYRKQGYEISTRDAITFKDGTLTFAVREVKVAAYELQWQGAHNTKDRVITRELPAPGSAFNRNELNAALGRIARLGFVRVTTESVRADPQNPESITYVLGIAETKTGIPVNLGLTYDQFNGGFAGDAGYSNNNVFGLGHNLTASLGGQQNEAGQNLVANASYTIPWLDIDFLDFRKTPTSLSFSAGTNVFGNNALFTKTTDTPARTDTGWDYTTRDTSFSVSAGRSLAKNLTANVGVGVSYKTYYLEALQSGDKNTVAYKDASGADQTRTFSQGDAEALLPDTNLTTRLSSGLNYDSTTSSEFPDKGVRASLGAAYSFGRQGDTPLRWTTLGGGASTYYGFGRTIEKDLGVSNKQQVFAVRANAGTVLGVDSAPAGTGYSVGGGSVATPFQLRGLKDGELFGTNYFTTSAEYRYDFGLKAGIAQGLYGVLFADAGTAWGGSNTNTDPSLKYGIGAGAQLNLGIGGALLPSLRFDYGFSPQTGTGKFYFRIGNFW</sequence>
<organism evidence="5 6">
    <name type="scientific">Deinococcus arenae</name>
    <dbReference type="NCBI Taxonomy" id="1452751"/>
    <lineage>
        <taxon>Bacteria</taxon>
        <taxon>Thermotogati</taxon>
        <taxon>Deinococcota</taxon>
        <taxon>Deinococci</taxon>
        <taxon>Deinococcales</taxon>
        <taxon>Deinococcaceae</taxon>
        <taxon>Deinococcus</taxon>
    </lineage>
</organism>
<evidence type="ECO:0000313" key="5">
    <source>
        <dbReference type="EMBL" id="GGM29615.1"/>
    </source>
</evidence>
<evidence type="ECO:0000256" key="1">
    <source>
        <dbReference type="ARBA" id="ARBA00004370"/>
    </source>
</evidence>
<dbReference type="PANTHER" id="PTHR34597:SF3">
    <property type="entry name" value="OUTER MEMBRANE TRANSPORTER CDIB"/>
    <property type="match status" value="1"/>
</dbReference>